<dbReference type="EMBL" id="CAJJDM010000053">
    <property type="protein sequence ID" value="CAD8074503.1"/>
    <property type="molecule type" value="Genomic_DNA"/>
</dbReference>
<organism evidence="2 3">
    <name type="scientific">Paramecium primaurelia</name>
    <dbReference type="NCBI Taxonomy" id="5886"/>
    <lineage>
        <taxon>Eukaryota</taxon>
        <taxon>Sar</taxon>
        <taxon>Alveolata</taxon>
        <taxon>Ciliophora</taxon>
        <taxon>Intramacronucleata</taxon>
        <taxon>Oligohymenophorea</taxon>
        <taxon>Peniculida</taxon>
        <taxon>Parameciidae</taxon>
        <taxon>Paramecium</taxon>
    </lineage>
</organism>
<proteinExistence type="predicted"/>
<sequence>MNIEWKLQNIVKAVGFFCLFTMPPYAFYWKYSSMKSFEKGIHNDFKRVHSKGKTLADIPKKEKI</sequence>
<accession>A0A8S1M9N3</accession>
<keyword evidence="1" id="KW-0812">Transmembrane</keyword>
<evidence type="ECO:0000313" key="2">
    <source>
        <dbReference type="EMBL" id="CAD8074503.1"/>
    </source>
</evidence>
<feature type="transmembrane region" description="Helical" evidence="1">
    <location>
        <begin position="12"/>
        <end position="29"/>
    </location>
</feature>
<keyword evidence="3" id="KW-1185">Reference proteome</keyword>
<dbReference type="Proteomes" id="UP000688137">
    <property type="component" value="Unassembled WGS sequence"/>
</dbReference>
<protein>
    <submittedName>
        <fullName evidence="2">Uncharacterized protein</fullName>
    </submittedName>
</protein>
<reference evidence="2" key="1">
    <citation type="submission" date="2021-01" db="EMBL/GenBank/DDBJ databases">
        <authorList>
            <consortium name="Genoscope - CEA"/>
            <person name="William W."/>
        </authorList>
    </citation>
    <scope>NUCLEOTIDE SEQUENCE</scope>
</reference>
<keyword evidence="1" id="KW-1133">Transmembrane helix</keyword>
<comment type="caution">
    <text evidence="2">The sequence shown here is derived from an EMBL/GenBank/DDBJ whole genome shotgun (WGS) entry which is preliminary data.</text>
</comment>
<dbReference type="AlphaFoldDB" id="A0A8S1M9N3"/>
<dbReference type="OMA" id="NIEWKLQ"/>
<keyword evidence="1" id="KW-0472">Membrane</keyword>
<name>A0A8S1M9N3_PARPR</name>
<gene>
    <name evidence="2" type="ORF">PPRIM_AZ9-3.1.T0530007</name>
</gene>
<evidence type="ECO:0000256" key="1">
    <source>
        <dbReference type="SAM" id="Phobius"/>
    </source>
</evidence>
<evidence type="ECO:0000313" key="3">
    <source>
        <dbReference type="Proteomes" id="UP000688137"/>
    </source>
</evidence>